<dbReference type="EMBL" id="MZXV01000050">
    <property type="protein sequence ID" value="PZV36467.1"/>
    <property type="molecule type" value="Genomic_DNA"/>
</dbReference>
<gene>
    <name evidence="1" type="ORF">B5V02_22065</name>
</gene>
<keyword evidence="2" id="KW-1185">Reference proteome</keyword>
<proteinExistence type="predicted"/>
<evidence type="ECO:0000313" key="1">
    <source>
        <dbReference type="EMBL" id="PZV36467.1"/>
    </source>
</evidence>
<dbReference type="AlphaFoldDB" id="A0A2W7C0M1"/>
<evidence type="ECO:0000313" key="2">
    <source>
        <dbReference type="Proteomes" id="UP000248616"/>
    </source>
</evidence>
<accession>A0A2W7C0M1</accession>
<dbReference type="OrthoDB" id="8081164at2"/>
<dbReference type="Proteomes" id="UP000248616">
    <property type="component" value="Unassembled WGS sequence"/>
</dbReference>
<protein>
    <submittedName>
        <fullName evidence="1">Uncharacterized protein</fullName>
    </submittedName>
</protein>
<reference evidence="2" key="1">
    <citation type="submission" date="2017-03" db="EMBL/GenBank/DDBJ databases">
        <authorList>
            <person name="Safronova V.I."/>
            <person name="Sazanova A.L."/>
            <person name="Chirak E.R."/>
        </authorList>
    </citation>
    <scope>NUCLEOTIDE SEQUENCE [LARGE SCALE GENOMIC DNA]</scope>
    <source>
        <strain evidence="2">Ach-343</strain>
    </source>
</reference>
<name>A0A2W7C0M1_9HYPH</name>
<comment type="caution">
    <text evidence="1">The sequence shown here is derived from an EMBL/GenBank/DDBJ whole genome shotgun (WGS) entry which is preliminary data.</text>
</comment>
<organism evidence="1 2">
    <name type="scientific">Mesorhizobium kowhaii</name>
    <dbReference type="NCBI Taxonomy" id="1300272"/>
    <lineage>
        <taxon>Bacteria</taxon>
        <taxon>Pseudomonadati</taxon>
        <taxon>Pseudomonadota</taxon>
        <taxon>Alphaproteobacteria</taxon>
        <taxon>Hyphomicrobiales</taxon>
        <taxon>Phyllobacteriaceae</taxon>
        <taxon>Mesorhizobium</taxon>
    </lineage>
</organism>
<sequence>MPGVTRRTLLAFTAVAFVVKPTFAEGEGTSHELQALIATHETAYAALYRVVHQPGSSWHDRQRADRIEEKALLAICSCPAISRGDRRAKAEYLLTVEARGELDLEEHMQAILHSMMQG</sequence>
<dbReference type="RefSeq" id="WP_111546266.1">
    <property type="nucleotide sequence ID" value="NZ_MZXV01000050.1"/>
</dbReference>